<sequence>MPWLIAWAAIALGSLLFLVAVLRRRRPANRPPVLPDEWPLGPRPVFSAEERSVYRQLREALPAHVVLSKLPLLRFCHPNDPASLRYWYELLGSLNVSFAVCTGSGRVLAAIDIESGGRLSRRGQRIKESVLAACQVRYLRCKAHALPTIPELQLMVADTAATPAPAEPAWAAYRQTGTPESSGFIDSFLLGWRRSTNAARSGSSGR</sequence>
<gene>
    <name evidence="2" type="ORF">MW290_15960</name>
</gene>
<name>A0ABY4SEB7_AQUTE</name>
<dbReference type="Pfam" id="PF10881">
    <property type="entry name" value="DUF2726"/>
    <property type="match status" value="1"/>
</dbReference>
<keyword evidence="3" id="KW-1185">Reference proteome</keyword>
<proteinExistence type="predicted"/>
<evidence type="ECO:0000313" key="3">
    <source>
        <dbReference type="Proteomes" id="UP001056201"/>
    </source>
</evidence>
<dbReference type="EMBL" id="CP097636">
    <property type="protein sequence ID" value="URI10500.1"/>
    <property type="molecule type" value="Genomic_DNA"/>
</dbReference>
<organism evidence="2 3">
    <name type="scientific">Aquincola tertiaricarbonis</name>
    <dbReference type="NCBI Taxonomy" id="391953"/>
    <lineage>
        <taxon>Bacteria</taxon>
        <taxon>Pseudomonadati</taxon>
        <taxon>Pseudomonadota</taxon>
        <taxon>Betaproteobacteria</taxon>
        <taxon>Burkholderiales</taxon>
        <taxon>Sphaerotilaceae</taxon>
        <taxon>Aquincola</taxon>
    </lineage>
</organism>
<protein>
    <submittedName>
        <fullName evidence="2">DUF2726 domain-containing protein</fullName>
    </submittedName>
</protein>
<dbReference type="InterPro" id="IPR024402">
    <property type="entry name" value="DUF2726"/>
</dbReference>
<evidence type="ECO:0000313" key="2">
    <source>
        <dbReference type="EMBL" id="URI10500.1"/>
    </source>
</evidence>
<reference evidence="2" key="1">
    <citation type="submission" date="2022-05" db="EMBL/GenBank/DDBJ databases">
        <title>An RpoN-dependent PEP-CTERM gene is involved in floc formation of an Aquincola tertiaricarbonis strain.</title>
        <authorList>
            <person name="Qiu D."/>
            <person name="Xia M."/>
        </authorList>
    </citation>
    <scope>NUCLEOTIDE SEQUENCE</scope>
    <source>
        <strain evidence="2">RN12</strain>
    </source>
</reference>
<feature type="domain" description="DUF2726" evidence="1">
    <location>
        <begin position="43"/>
        <end position="144"/>
    </location>
</feature>
<evidence type="ECO:0000259" key="1">
    <source>
        <dbReference type="Pfam" id="PF10881"/>
    </source>
</evidence>
<dbReference type="Proteomes" id="UP001056201">
    <property type="component" value="Chromosome 2"/>
</dbReference>
<accession>A0ABY4SEB7</accession>